<feature type="signal peptide" evidence="1">
    <location>
        <begin position="1"/>
        <end position="24"/>
    </location>
</feature>
<proteinExistence type="predicted"/>
<accession>A0A423PFF1</accession>
<dbReference type="RefSeq" id="WP_123632288.1">
    <property type="nucleotide sequence ID" value="NZ_AYKH01000043.1"/>
</dbReference>
<dbReference type="AlphaFoldDB" id="A0A423PFF1"/>
<protein>
    <recommendedName>
        <fullName evidence="4">PEP-CTERM protein-sorting domain-containing protein</fullName>
    </recommendedName>
</protein>
<dbReference type="EMBL" id="AYKH01000043">
    <property type="protein sequence ID" value="ROO24314.1"/>
    <property type="molecule type" value="Genomic_DNA"/>
</dbReference>
<organism evidence="2 3">
    <name type="scientific">Salinisphaera orenii MK-B5</name>
    <dbReference type="NCBI Taxonomy" id="856730"/>
    <lineage>
        <taxon>Bacteria</taxon>
        <taxon>Pseudomonadati</taxon>
        <taxon>Pseudomonadota</taxon>
        <taxon>Gammaproteobacteria</taxon>
        <taxon>Salinisphaerales</taxon>
        <taxon>Salinisphaeraceae</taxon>
        <taxon>Salinisphaera</taxon>
    </lineage>
</organism>
<evidence type="ECO:0000313" key="2">
    <source>
        <dbReference type="EMBL" id="ROO24314.1"/>
    </source>
</evidence>
<keyword evidence="3" id="KW-1185">Reference proteome</keyword>
<evidence type="ECO:0000256" key="1">
    <source>
        <dbReference type="SAM" id="SignalP"/>
    </source>
</evidence>
<feature type="chain" id="PRO_5019080774" description="PEP-CTERM protein-sorting domain-containing protein" evidence="1">
    <location>
        <begin position="25"/>
        <end position="241"/>
    </location>
</feature>
<sequence length="241" mass="24316">MKVKNILLGSALVALAAAGGTALAAPTLTFDDPGIRGGTVSYDGDGGVLTGTDIRFNSIDFSGGIAPNESSLTCSGCLLNFTTGANTIEGSDTADYEFAAGGEFVLTGSALDSSNTVIANGILLTGTFTDRPTAIPSNLNPNTPPGTVNVSGFGLDTKHEDLLAYFGIDPDTSFIFSSTNIALGTTSFQDNGGFSGTVNNADIVNSGTPPVAVPEPGEIGLLGFGLALLLTGIGLRRSRSL</sequence>
<name>A0A423PFF1_9GAMM</name>
<reference evidence="2 3" key="1">
    <citation type="submission" date="2013-10" db="EMBL/GenBank/DDBJ databases">
        <title>Salinisphaera orenii MK-B5 Genome Sequencing.</title>
        <authorList>
            <person name="Lai Q."/>
            <person name="Li C."/>
            <person name="Shao Z."/>
        </authorList>
    </citation>
    <scope>NUCLEOTIDE SEQUENCE [LARGE SCALE GENOMIC DNA]</scope>
    <source>
        <strain evidence="2 3">MK-B5</strain>
    </source>
</reference>
<dbReference type="Proteomes" id="UP000283993">
    <property type="component" value="Unassembled WGS sequence"/>
</dbReference>
<evidence type="ECO:0008006" key="4">
    <source>
        <dbReference type="Google" id="ProtNLM"/>
    </source>
</evidence>
<dbReference type="NCBIfam" id="TIGR02595">
    <property type="entry name" value="PEP_CTERM"/>
    <property type="match status" value="1"/>
</dbReference>
<comment type="caution">
    <text evidence="2">The sequence shown here is derived from an EMBL/GenBank/DDBJ whole genome shotgun (WGS) entry which is preliminary data.</text>
</comment>
<dbReference type="InterPro" id="IPR013424">
    <property type="entry name" value="Ice-binding_C"/>
</dbReference>
<gene>
    <name evidence="2" type="ORF">SAOR_15945</name>
</gene>
<keyword evidence="1" id="KW-0732">Signal</keyword>
<evidence type="ECO:0000313" key="3">
    <source>
        <dbReference type="Proteomes" id="UP000283993"/>
    </source>
</evidence>